<dbReference type="SUPFAM" id="SSF46689">
    <property type="entry name" value="Homeodomain-like"/>
    <property type="match status" value="1"/>
</dbReference>
<evidence type="ECO:0000256" key="1">
    <source>
        <dbReference type="ARBA" id="ARBA00022491"/>
    </source>
</evidence>
<dbReference type="Pfam" id="PF14278">
    <property type="entry name" value="TetR_C_8"/>
    <property type="match status" value="1"/>
</dbReference>
<dbReference type="EMBL" id="VLXZ01000003">
    <property type="protein sequence ID" value="TSB47391.1"/>
    <property type="molecule type" value="Genomic_DNA"/>
</dbReference>
<evidence type="ECO:0000259" key="4">
    <source>
        <dbReference type="PROSITE" id="PS50977"/>
    </source>
</evidence>
<accession>A0A554A122</accession>
<evidence type="ECO:0000256" key="2">
    <source>
        <dbReference type="ARBA" id="ARBA00023125"/>
    </source>
</evidence>
<gene>
    <name evidence="5" type="ORF">FN960_06545</name>
</gene>
<dbReference type="Proteomes" id="UP000318521">
    <property type="component" value="Unassembled WGS sequence"/>
</dbReference>
<dbReference type="InterPro" id="IPR001647">
    <property type="entry name" value="HTH_TetR"/>
</dbReference>
<dbReference type="RefSeq" id="WP_143847890.1">
    <property type="nucleotide sequence ID" value="NZ_VLXZ01000003.1"/>
</dbReference>
<dbReference type="Pfam" id="PF00440">
    <property type="entry name" value="TetR_N"/>
    <property type="match status" value="1"/>
</dbReference>
<feature type="DNA-binding region" description="H-T-H motif" evidence="3">
    <location>
        <begin position="33"/>
        <end position="52"/>
    </location>
</feature>
<dbReference type="PANTHER" id="PTHR43479">
    <property type="entry name" value="ACREF/ENVCD OPERON REPRESSOR-RELATED"/>
    <property type="match status" value="1"/>
</dbReference>
<reference evidence="5 6" key="1">
    <citation type="submission" date="2019-07" db="EMBL/GenBank/DDBJ databases">
        <authorList>
            <person name="Park Y.J."/>
            <person name="Jeong S.E."/>
            <person name="Jung H.S."/>
        </authorList>
    </citation>
    <scope>NUCLEOTIDE SEQUENCE [LARGE SCALE GENOMIC DNA]</scope>
    <source>
        <strain evidence="6">P16(2019)</strain>
    </source>
</reference>
<evidence type="ECO:0000313" key="6">
    <source>
        <dbReference type="Proteomes" id="UP000318521"/>
    </source>
</evidence>
<evidence type="ECO:0000256" key="3">
    <source>
        <dbReference type="PROSITE-ProRule" id="PRU00335"/>
    </source>
</evidence>
<dbReference type="InterPro" id="IPR009057">
    <property type="entry name" value="Homeodomain-like_sf"/>
</dbReference>
<name>A0A554A122_9BACI</name>
<evidence type="ECO:0000313" key="5">
    <source>
        <dbReference type="EMBL" id="TSB47391.1"/>
    </source>
</evidence>
<dbReference type="GO" id="GO:0003677">
    <property type="term" value="F:DNA binding"/>
    <property type="evidence" value="ECO:0007669"/>
    <property type="project" value="UniProtKB-UniRule"/>
</dbReference>
<dbReference type="InterPro" id="IPR039532">
    <property type="entry name" value="TetR_C_Firmicutes"/>
</dbReference>
<protein>
    <submittedName>
        <fullName evidence="5">TetR/AcrR family transcriptional regulator</fullName>
    </submittedName>
</protein>
<proteinExistence type="predicted"/>
<comment type="caution">
    <text evidence="5">The sequence shown here is derived from an EMBL/GenBank/DDBJ whole genome shotgun (WGS) entry which is preliminary data.</text>
</comment>
<dbReference type="PROSITE" id="PS50977">
    <property type="entry name" value="HTH_TETR_2"/>
    <property type="match status" value="1"/>
</dbReference>
<keyword evidence="2 3" id="KW-0238">DNA-binding</keyword>
<sequence>MSNKIDRRKQYTKMVLKDGLIQLLKEKPISSVTVKELCELADVNRSTFYSHYKDPYDLLDKMGEEIVVDMTATLNSYNFKKEEEVLQMTEKILEYVATKSEICQVLLSEHGETAFKRRVMKLTQQIIMEKWLDDYHLRGKLSDYIPLLILSGSIEVIKNWLGNGRQESTAEMASLIHHFTNYGLTGFRS</sequence>
<dbReference type="AlphaFoldDB" id="A0A554A122"/>
<dbReference type="PANTHER" id="PTHR43479:SF7">
    <property type="entry name" value="TETR-FAMILY TRANSCRIPTIONAL REGULATOR"/>
    <property type="match status" value="1"/>
</dbReference>
<dbReference type="Gene3D" id="1.10.357.10">
    <property type="entry name" value="Tetracycline Repressor, domain 2"/>
    <property type="match status" value="1"/>
</dbReference>
<keyword evidence="6" id="KW-1185">Reference proteome</keyword>
<feature type="domain" description="HTH tetR-type" evidence="4">
    <location>
        <begin position="10"/>
        <end position="70"/>
    </location>
</feature>
<organism evidence="5 6">
    <name type="scientific">Alkalicoccobacillus porphyridii</name>
    <dbReference type="NCBI Taxonomy" id="2597270"/>
    <lineage>
        <taxon>Bacteria</taxon>
        <taxon>Bacillati</taxon>
        <taxon>Bacillota</taxon>
        <taxon>Bacilli</taxon>
        <taxon>Bacillales</taxon>
        <taxon>Bacillaceae</taxon>
        <taxon>Alkalicoccobacillus</taxon>
    </lineage>
</organism>
<keyword evidence="1" id="KW-0678">Repressor</keyword>
<dbReference type="InterPro" id="IPR050624">
    <property type="entry name" value="HTH-type_Tx_Regulator"/>
</dbReference>
<dbReference type="OrthoDB" id="9810250at2"/>